<comment type="caution">
    <text evidence="1">The sequence shown here is derived from an EMBL/GenBank/DDBJ whole genome shotgun (WGS) entry which is preliminary data.</text>
</comment>
<reference evidence="1" key="1">
    <citation type="journal article" date="2014" name="Front. Microbiol.">
        <title>High frequency of phylogenetically diverse reductive dehalogenase-homologous genes in deep subseafloor sedimentary metagenomes.</title>
        <authorList>
            <person name="Kawai M."/>
            <person name="Futagami T."/>
            <person name="Toyoda A."/>
            <person name="Takaki Y."/>
            <person name="Nishi S."/>
            <person name="Hori S."/>
            <person name="Arai W."/>
            <person name="Tsubouchi T."/>
            <person name="Morono Y."/>
            <person name="Uchiyama I."/>
            <person name="Ito T."/>
            <person name="Fujiyama A."/>
            <person name="Inagaki F."/>
            <person name="Takami H."/>
        </authorList>
    </citation>
    <scope>NUCLEOTIDE SEQUENCE</scope>
    <source>
        <strain evidence="1">Expedition CK06-06</strain>
    </source>
</reference>
<evidence type="ECO:0000313" key="1">
    <source>
        <dbReference type="EMBL" id="GAG79404.1"/>
    </source>
</evidence>
<accession>X1ABY3</accession>
<protein>
    <submittedName>
        <fullName evidence="1">Uncharacterized protein</fullName>
    </submittedName>
</protein>
<name>X1ABY3_9ZZZZ</name>
<sequence>MEYIGLTEIYKTIILSYAKRISELQEEIKD</sequence>
<gene>
    <name evidence="1" type="ORF">S01H4_27763</name>
</gene>
<organism evidence="1">
    <name type="scientific">marine sediment metagenome</name>
    <dbReference type="NCBI Taxonomy" id="412755"/>
    <lineage>
        <taxon>unclassified sequences</taxon>
        <taxon>metagenomes</taxon>
        <taxon>ecological metagenomes</taxon>
    </lineage>
</organism>
<feature type="non-terminal residue" evidence="1">
    <location>
        <position position="30"/>
    </location>
</feature>
<proteinExistence type="predicted"/>
<dbReference type="EMBL" id="BART01013639">
    <property type="protein sequence ID" value="GAG79404.1"/>
    <property type="molecule type" value="Genomic_DNA"/>
</dbReference>
<dbReference type="AlphaFoldDB" id="X1ABY3"/>